<feature type="transmembrane region" description="Helical" evidence="6">
    <location>
        <begin position="172"/>
        <end position="196"/>
    </location>
</feature>
<keyword evidence="4 6" id="KW-1133">Transmembrane helix</keyword>
<keyword evidence="3 6" id="KW-0812">Transmembrane</keyword>
<protein>
    <submittedName>
        <fullName evidence="8">DedA family protein</fullName>
    </submittedName>
</protein>
<gene>
    <name evidence="8" type="ORF">ENM88_04455</name>
</gene>
<organism evidence="8">
    <name type="scientific">Thermofilum pendens</name>
    <dbReference type="NCBI Taxonomy" id="2269"/>
    <lineage>
        <taxon>Archaea</taxon>
        <taxon>Thermoproteota</taxon>
        <taxon>Thermoprotei</taxon>
        <taxon>Thermofilales</taxon>
        <taxon>Thermofilaceae</taxon>
        <taxon>Thermofilum</taxon>
    </lineage>
</organism>
<feature type="domain" description="VTT" evidence="7">
    <location>
        <begin position="36"/>
        <end position="163"/>
    </location>
</feature>
<feature type="transmembrane region" description="Helical" evidence="6">
    <location>
        <begin position="23"/>
        <end position="47"/>
    </location>
</feature>
<dbReference type="PANTHER" id="PTHR42709:SF6">
    <property type="entry name" value="UNDECAPRENYL PHOSPHATE TRANSPORTER A"/>
    <property type="match status" value="1"/>
</dbReference>
<evidence type="ECO:0000256" key="3">
    <source>
        <dbReference type="ARBA" id="ARBA00022692"/>
    </source>
</evidence>
<dbReference type="InterPro" id="IPR032816">
    <property type="entry name" value="VTT_dom"/>
</dbReference>
<dbReference type="Pfam" id="PF09335">
    <property type="entry name" value="VTT_dom"/>
    <property type="match status" value="1"/>
</dbReference>
<evidence type="ECO:0000259" key="7">
    <source>
        <dbReference type="Pfam" id="PF09335"/>
    </source>
</evidence>
<evidence type="ECO:0000256" key="6">
    <source>
        <dbReference type="SAM" id="Phobius"/>
    </source>
</evidence>
<dbReference type="InterPro" id="IPR051311">
    <property type="entry name" value="DedA_domain"/>
</dbReference>
<comment type="subcellular location">
    <subcellularLocation>
        <location evidence="1">Cell membrane</location>
        <topology evidence="1">Multi-pass membrane protein</topology>
    </subcellularLocation>
</comment>
<dbReference type="PANTHER" id="PTHR42709">
    <property type="entry name" value="ALKALINE PHOSPHATASE LIKE PROTEIN"/>
    <property type="match status" value="1"/>
</dbReference>
<evidence type="ECO:0000256" key="5">
    <source>
        <dbReference type="ARBA" id="ARBA00023136"/>
    </source>
</evidence>
<feature type="transmembrane region" description="Helical" evidence="6">
    <location>
        <begin position="59"/>
        <end position="82"/>
    </location>
</feature>
<dbReference type="EMBL" id="DRZM01000138">
    <property type="protein sequence ID" value="HHP04985.1"/>
    <property type="molecule type" value="Genomic_DNA"/>
</dbReference>
<keyword evidence="2" id="KW-1003">Cell membrane</keyword>
<accession>A0A7J3X7I2</accession>
<keyword evidence="5 6" id="KW-0472">Membrane</keyword>
<dbReference type="AlphaFoldDB" id="A0A7J3X7I2"/>
<proteinExistence type="predicted"/>
<evidence type="ECO:0000313" key="8">
    <source>
        <dbReference type="EMBL" id="HHP04985.1"/>
    </source>
</evidence>
<feature type="transmembrane region" description="Helical" evidence="6">
    <location>
        <begin position="143"/>
        <end position="166"/>
    </location>
</feature>
<comment type="caution">
    <text evidence="8">The sequence shown here is derived from an EMBL/GenBank/DDBJ whole genome shotgun (WGS) entry which is preliminary data.</text>
</comment>
<sequence length="213" mass="22397">MSLTESAVEASAQLLERLGLPGLFALSAAELLLAPIPGEAVMALAGFLAVRGAFELHEVVLVGSLGNLVGSLVEYLLGLYLARPALLRLGKYLLVSERDLELAEAFFRSKGGFAAVLFGRMVPGVRSVISFPAGIARMNPLSFALATIAGSLPWNASFAYLGYLLGERWQEVLAYSSLIDAAGILALSAAAIYLLARLRASGRSLSGTRTRGA</sequence>
<evidence type="ECO:0000256" key="2">
    <source>
        <dbReference type="ARBA" id="ARBA00022475"/>
    </source>
</evidence>
<reference evidence="8" key="1">
    <citation type="journal article" date="2020" name="mSystems">
        <title>Genome- and Community-Level Interaction Insights into Carbon Utilization and Element Cycling Functions of Hydrothermarchaeota in Hydrothermal Sediment.</title>
        <authorList>
            <person name="Zhou Z."/>
            <person name="Liu Y."/>
            <person name="Xu W."/>
            <person name="Pan J."/>
            <person name="Luo Z.H."/>
            <person name="Li M."/>
        </authorList>
    </citation>
    <scope>NUCLEOTIDE SEQUENCE [LARGE SCALE GENOMIC DNA]</scope>
    <source>
        <strain evidence="8">SpSt-1125</strain>
    </source>
</reference>
<dbReference type="GO" id="GO:0005886">
    <property type="term" value="C:plasma membrane"/>
    <property type="evidence" value="ECO:0007669"/>
    <property type="project" value="UniProtKB-SubCell"/>
</dbReference>
<name>A0A7J3X7I2_THEPE</name>
<evidence type="ECO:0000256" key="1">
    <source>
        <dbReference type="ARBA" id="ARBA00004651"/>
    </source>
</evidence>
<evidence type="ECO:0000256" key="4">
    <source>
        <dbReference type="ARBA" id="ARBA00022989"/>
    </source>
</evidence>